<dbReference type="SUPFAM" id="SSF46785">
    <property type="entry name" value="Winged helix' DNA-binding domain"/>
    <property type="match status" value="1"/>
</dbReference>
<dbReference type="AlphaFoldDB" id="A0A3M2KYB4"/>
<dbReference type="EMBL" id="RFFH01000015">
    <property type="protein sequence ID" value="RMI29253.1"/>
    <property type="molecule type" value="Genomic_DNA"/>
</dbReference>
<dbReference type="Gene3D" id="6.10.140.190">
    <property type="match status" value="1"/>
</dbReference>
<evidence type="ECO:0000259" key="1">
    <source>
        <dbReference type="Pfam" id="PF10400"/>
    </source>
</evidence>
<dbReference type="RefSeq" id="WP_122190815.1">
    <property type="nucleotide sequence ID" value="NZ_RFFH01000015.1"/>
</dbReference>
<keyword evidence="3" id="KW-1185">Reference proteome</keyword>
<evidence type="ECO:0000313" key="2">
    <source>
        <dbReference type="EMBL" id="RMI29253.1"/>
    </source>
</evidence>
<reference evidence="2 3" key="1">
    <citation type="submission" date="2018-10" db="EMBL/GenBank/DDBJ databases">
        <title>Isolation from cow dung.</title>
        <authorList>
            <person name="Ling L."/>
        </authorList>
    </citation>
    <scope>NUCLEOTIDE SEQUENCE [LARGE SCALE GENOMIC DNA]</scope>
    <source>
        <strain evidence="2 3">NEAU-LL90</strain>
    </source>
</reference>
<dbReference type="Proteomes" id="UP000279275">
    <property type="component" value="Unassembled WGS sequence"/>
</dbReference>
<evidence type="ECO:0000313" key="3">
    <source>
        <dbReference type="Proteomes" id="UP000279275"/>
    </source>
</evidence>
<comment type="caution">
    <text evidence="2">The sequence shown here is derived from an EMBL/GenBank/DDBJ whole genome shotgun (WGS) entry which is preliminary data.</text>
</comment>
<gene>
    <name evidence="2" type="ORF">EBN03_26265</name>
</gene>
<feature type="domain" description="Transcription regulator PadR C-terminal" evidence="1">
    <location>
        <begin position="28"/>
        <end position="102"/>
    </location>
</feature>
<accession>A0A3M2KYB4</accession>
<organism evidence="2 3">
    <name type="scientific">Nocardia stercoris</name>
    <dbReference type="NCBI Taxonomy" id="2483361"/>
    <lineage>
        <taxon>Bacteria</taxon>
        <taxon>Bacillati</taxon>
        <taxon>Actinomycetota</taxon>
        <taxon>Actinomycetes</taxon>
        <taxon>Mycobacteriales</taxon>
        <taxon>Nocardiaceae</taxon>
        <taxon>Nocardia</taxon>
    </lineage>
</organism>
<dbReference type="Pfam" id="PF10400">
    <property type="entry name" value="Vir_act_alpha_C"/>
    <property type="match status" value="1"/>
</dbReference>
<sequence length="105" mass="11990">MTSSKTAVAWQILPSWLTDPDTEPPENRDPALLKLTFIDLVDDSDIRAFAAARAAQHRAWLDDYRQRRAALDPDDPAAAARRRVLDLGVRYEQTYTDFWESVVSE</sequence>
<proteinExistence type="predicted"/>
<name>A0A3M2KYB4_9NOCA</name>
<protein>
    <recommendedName>
        <fullName evidence="1">Transcription regulator PadR C-terminal domain-containing protein</fullName>
    </recommendedName>
</protein>
<dbReference type="InterPro" id="IPR018309">
    <property type="entry name" value="Tscrpt_reg_PadR_C"/>
</dbReference>
<dbReference type="OrthoDB" id="3186544at2"/>
<dbReference type="InterPro" id="IPR036390">
    <property type="entry name" value="WH_DNA-bd_sf"/>
</dbReference>